<evidence type="ECO:0000256" key="1">
    <source>
        <dbReference type="SAM" id="MobiDB-lite"/>
    </source>
</evidence>
<comment type="caution">
    <text evidence="2">The sequence shown here is derived from an EMBL/GenBank/DDBJ whole genome shotgun (WGS) entry which is preliminary data.</text>
</comment>
<reference evidence="2 3" key="1">
    <citation type="submission" date="2023-08" db="EMBL/GenBank/DDBJ databases">
        <title>The draft genome sequence of Paracraurococcus sp. LOR1-02.</title>
        <authorList>
            <person name="Kingkaew E."/>
            <person name="Tanasupawat S."/>
        </authorList>
    </citation>
    <scope>NUCLEOTIDE SEQUENCE [LARGE SCALE GENOMIC DNA]</scope>
    <source>
        <strain evidence="2 3">LOR1-02</strain>
    </source>
</reference>
<gene>
    <name evidence="2" type="ORF">Q7A36_07905</name>
</gene>
<evidence type="ECO:0000313" key="2">
    <source>
        <dbReference type="EMBL" id="MDO9708261.1"/>
    </source>
</evidence>
<dbReference type="RefSeq" id="WP_305103132.1">
    <property type="nucleotide sequence ID" value="NZ_JAUTWS010000006.1"/>
</dbReference>
<feature type="region of interest" description="Disordered" evidence="1">
    <location>
        <begin position="79"/>
        <end position="164"/>
    </location>
</feature>
<sequence length="164" mass="17653">MRGLWRGGMVGLMVGPVVGLGLLLAAGPGQAQVWPLHVGPGLDAANNAMAEFDLLRRGAPIQAQPPVVPLRATLPAVPAWTPPPVQQPRIRRAAAPRPANREVAQTAPAPAAAPATEPPARSPDIEAAERRLAERERLLRDLQRDVEEERRLVNERRGSQRAAR</sequence>
<protein>
    <submittedName>
        <fullName evidence="2">Uncharacterized protein</fullName>
    </submittedName>
</protein>
<organism evidence="2 3">
    <name type="scientific">Paracraurococcus lichenis</name>
    <dbReference type="NCBI Taxonomy" id="3064888"/>
    <lineage>
        <taxon>Bacteria</taxon>
        <taxon>Pseudomonadati</taxon>
        <taxon>Pseudomonadota</taxon>
        <taxon>Alphaproteobacteria</taxon>
        <taxon>Acetobacterales</taxon>
        <taxon>Roseomonadaceae</taxon>
        <taxon>Paracraurococcus</taxon>
    </lineage>
</organism>
<name>A0ABT9DWI4_9PROT</name>
<accession>A0ABT9DWI4</accession>
<dbReference type="Proteomes" id="UP001243009">
    <property type="component" value="Unassembled WGS sequence"/>
</dbReference>
<proteinExistence type="predicted"/>
<evidence type="ECO:0000313" key="3">
    <source>
        <dbReference type="Proteomes" id="UP001243009"/>
    </source>
</evidence>
<dbReference type="EMBL" id="JAUTWS010000006">
    <property type="protein sequence ID" value="MDO9708261.1"/>
    <property type="molecule type" value="Genomic_DNA"/>
</dbReference>
<feature type="compositionally biased region" description="Basic and acidic residues" evidence="1">
    <location>
        <begin position="123"/>
        <end position="158"/>
    </location>
</feature>
<keyword evidence="3" id="KW-1185">Reference proteome</keyword>
<feature type="compositionally biased region" description="Low complexity" evidence="1">
    <location>
        <begin position="95"/>
        <end position="115"/>
    </location>
</feature>